<reference evidence="1 2" key="1">
    <citation type="journal article" date="2011" name="Int. J. Syst. Evol. Microbiol.">
        <title>Hymenobacter yonginensis sp. nov., isolated from a mesotrophic artificial lake.</title>
        <authorList>
            <person name="Joung Y."/>
            <person name="Cho S.H."/>
            <person name="Kim H."/>
            <person name="Kim S.B."/>
            <person name="Joh K."/>
        </authorList>
    </citation>
    <scope>NUCLEOTIDE SEQUENCE [LARGE SCALE GENOMIC DNA]</scope>
    <source>
        <strain evidence="1 2">KCTC 22745</strain>
    </source>
</reference>
<dbReference type="PROSITE" id="PS51257">
    <property type="entry name" value="PROKAR_LIPOPROTEIN"/>
    <property type="match status" value="1"/>
</dbReference>
<dbReference type="EMBL" id="CP115396">
    <property type="protein sequence ID" value="WBO83125.1"/>
    <property type="molecule type" value="Genomic_DNA"/>
</dbReference>
<protein>
    <recommendedName>
        <fullName evidence="3">Lipoprotein</fullName>
    </recommendedName>
</protein>
<accession>A0ABY7PKQ7</accession>
<gene>
    <name evidence="1" type="ORF">O9Z63_12120</name>
</gene>
<sequence>MYKPLRYTLFAVSFLSSCESTESEPKFKLPDISEKGANTLGFEVDDRVWINYGRRCFLFGGGCSDNQIRAYSRVYRGARIFSVSAGMTAGKRDEAFNFSIDSLYGPGTYASGGPVQNLPAGSYATARDGLSLSDGFNKYSYRSNYQNATRIVVTKVDTVEHIVSGTFEGVLEDGLKPGKNVRIRNGRFDVRYIR</sequence>
<name>A0ABY7PKQ7_9BACT</name>
<dbReference type="RefSeq" id="WP_270125484.1">
    <property type="nucleotide sequence ID" value="NZ_CP115396.1"/>
</dbReference>
<evidence type="ECO:0008006" key="3">
    <source>
        <dbReference type="Google" id="ProtNLM"/>
    </source>
</evidence>
<evidence type="ECO:0000313" key="2">
    <source>
        <dbReference type="Proteomes" id="UP001211872"/>
    </source>
</evidence>
<organism evidence="1 2">
    <name type="scientific">Hymenobacter yonginensis</name>
    <dbReference type="NCBI Taxonomy" id="748197"/>
    <lineage>
        <taxon>Bacteria</taxon>
        <taxon>Pseudomonadati</taxon>
        <taxon>Bacteroidota</taxon>
        <taxon>Cytophagia</taxon>
        <taxon>Cytophagales</taxon>
        <taxon>Hymenobacteraceae</taxon>
        <taxon>Hymenobacter</taxon>
    </lineage>
</organism>
<dbReference type="Proteomes" id="UP001211872">
    <property type="component" value="Chromosome"/>
</dbReference>
<keyword evidence="2" id="KW-1185">Reference proteome</keyword>
<proteinExistence type="predicted"/>
<evidence type="ECO:0000313" key="1">
    <source>
        <dbReference type="EMBL" id="WBO83125.1"/>
    </source>
</evidence>